<name>A0A9D1S4W5_9FIRM</name>
<keyword evidence="6" id="KW-0699">rRNA-binding</keyword>
<evidence type="ECO:0000256" key="2">
    <source>
        <dbReference type="ARBA" id="ARBA00011838"/>
    </source>
</evidence>
<evidence type="ECO:0000256" key="6">
    <source>
        <dbReference type="HAMAP-Rule" id="MF_01328"/>
    </source>
</evidence>
<evidence type="ECO:0000256" key="3">
    <source>
        <dbReference type="ARBA" id="ARBA00022980"/>
    </source>
</evidence>
<comment type="function">
    <text evidence="6">Forms part of the polypeptide exit tunnel.</text>
</comment>
<dbReference type="Pfam" id="PF00573">
    <property type="entry name" value="Ribosomal_L4"/>
    <property type="match status" value="1"/>
</dbReference>
<dbReference type="InterPro" id="IPR023574">
    <property type="entry name" value="Ribosomal_uL4_dom_sf"/>
</dbReference>
<evidence type="ECO:0000313" key="8">
    <source>
        <dbReference type="Proteomes" id="UP000824123"/>
    </source>
</evidence>
<gene>
    <name evidence="6 7" type="primary">rplD</name>
    <name evidence="7" type="ORF">IAC59_05465</name>
</gene>
<organism evidence="7 8">
    <name type="scientific">Candidatus Fimadaptatus faecigallinarum</name>
    <dbReference type="NCBI Taxonomy" id="2840814"/>
    <lineage>
        <taxon>Bacteria</taxon>
        <taxon>Bacillati</taxon>
        <taxon>Bacillota</taxon>
        <taxon>Clostridia</taxon>
        <taxon>Eubacteriales</taxon>
        <taxon>Candidatus Fimadaptatus</taxon>
    </lineage>
</organism>
<dbReference type="PANTHER" id="PTHR10746:SF6">
    <property type="entry name" value="LARGE RIBOSOMAL SUBUNIT PROTEIN UL4M"/>
    <property type="match status" value="1"/>
</dbReference>
<comment type="function">
    <text evidence="6">One of the primary rRNA binding proteins, this protein initially binds near the 5'-end of the 23S rRNA. It is important during the early stages of 50S assembly. It makes multiple contacts with different domains of the 23S rRNA in the assembled 50S subunit and ribosome.</text>
</comment>
<comment type="subunit">
    <text evidence="2 6">Part of the 50S ribosomal subunit.</text>
</comment>
<evidence type="ECO:0000313" key="7">
    <source>
        <dbReference type="EMBL" id="HIU46687.1"/>
    </source>
</evidence>
<evidence type="ECO:0000256" key="4">
    <source>
        <dbReference type="ARBA" id="ARBA00023274"/>
    </source>
</evidence>
<dbReference type="GO" id="GO:0019843">
    <property type="term" value="F:rRNA binding"/>
    <property type="evidence" value="ECO:0007669"/>
    <property type="project" value="UniProtKB-UniRule"/>
</dbReference>
<evidence type="ECO:0000256" key="5">
    <source>
        <dbReference type="ARBA" id="ARBA00035244"/>
    </source>
</evidence>
<dbReference type="InterPro" id="IPR013005">
    <property type="entry name" value="Ribosomal_uL4-like"/>
</dbReference>
<keyword evidence="4 6" id="KW-0687">Ribonucleoprotein</keyword>
<evidence type="ECO:0000256" key="1">
    <source>
        <dbReference type="ARBA" id="ARBA00010528"/>
    </source>
</evidence>
<dbReference type="AlphaFoldDB" id="A0A9D1S4W5"/>
<keyword evidence="3 6" id="KW-0689">Ribosomal protein</keyword>
<dbReference type="Proteomes" id="UP000824123">
    <property type="component" value="Unassembled WGS sequence"/>
</dbReference>
<dbReference type="InterPro" id="IPR002136">
    <property type="entry name" value="Ribosomal_uL4"/>
</dbReference>
<reference evidence="7" key="2">
    <citation type="journal article" date="2021" name="PeerJ">
        <title>Extensive microbial diversity within the chicken gut microbiome revealed by metagenomics and culture.</title>
        <authorList>
            <person name="Gilroy R."/>
            <person name="Ravi A."/>
            <person name="Getino M."/>
            <person name="Pursley I."/>
            <person name="Horton D.L."/>
            <person name="Alikhan N.F."/>
            <person name="Baker D."/>
            <person name="Gharbi K."/>
            <person name="Hall N."/>
            <person name="Watson M."/>
            <person name="Adriaenssens E.M."/>
            <person name="Foster-Nyarko E."/>
            <person name="Jarju S."/>
            <person name="Secka A."/>
            <person name="Antonio M."/>
            <person name="Oren A."/>
            <person name="Chaudhuri R.R."/>
            <person name="La Ragione R."/>
            <person name="Hildebrand F."/>
            <person name="Pallen M.J."/>
        </authorList>
    </citation>
    <scope>NUCLEOTIDE SEQUENCE</scope>
    <source>
        <strain evidence="7">ChiSxjej2B14-8506</strain>
    </source>
</reference>
<dbReference type="NCBIfam" id="TIGR03953">
    <property type="entry name" value="rplD_bact"/>
    <property type="match status" value="1"/>
</dbReference>
<dbReference type="Gene3D" id="3.40.1370.10">
    <property type="match status" value="1"/>
</dbReference>
<dbReference type="GO" id="GO:1990904">
    <property type="term" value="C:ribonucleoprotein complex"/>
    <property type="evidence" value="ECO:0007669"/>
    <property type="project" value="UniProtKB-KW"/>
</dbReference>
<dbReference type="GO" id="GO:0005840">
    <property type="term" value="C:ribosome"/>
    <property type="evidence" value="ECO:0007669"/>
    <property type="project" value="UniProtKB-KW"/>
</dbReference>
<reference evidence="7" key="1">
    <citation type="submission" date="2020-10" db="EMBL/GenBank/DDBJ databases">
        <authorList>
            <person name="Gilroy R."/>
        </authorList>
    </citation>
    <scope>NUCLEOTIDE SEQUENCE</scope>
    <source>
        <strain evidence="7">ChiSxjej2B14-8506</strain>
    </source>
</reference>
<dbReference type="GO" id="GO:0006412">
    <property type="term" value="P:translation"/>
    <property type="evidence" value="ECO:0007669"/>
    <property type="project" value="UniProtKB-UniRule"/>
</dbReference>
<dbReference type="GO" id="GO:0003735">
    <property type="term" value="F:structural constituent of ribosome"/>
    <property type="evidence" value="ECO:0007669"/>
    <property type="project" value="InterPro"/>
</dbReference>
<dbReference type="HAMAP" id="MF_01328_B">
    <property type="entry name" value="Ribosomal_uL4_B"/>
    <property type="match status" value="1"/>
</dbReference>
<proteinExistence type="inferred from homology"/>
<protein>
    <recommendedName>
        <fullName evidence="5 6">Large ribosomal subunit protein uL4</fullName>
    </recommendedName>
</protein>
<accession>A0A9D1S4W5</accession>
<dbReference type="SUPFAM" id="SSF52166">
    <property type="entry name" value="Ribosomal protein L4"/>
    <property type="match status" value="1"/>
</dbReference>
<sequence>MAKVALYNTKGAAVGEIELSDNTFGAQVSESAMHLVVRAQLNAQRQGTQSAKTRTEVRGGGRKIYRQKGTGNARHHSNRAPQFKHGGVVFAPKPRDYHICVPRKVRRLAMKSALTTKVQEGSIIVLDSLTLEQGKTRLMAEIMKNLGSPRKALVVIPSRDENVVRAASNLPGIKTAYVNTINVLDILGHDKFIITQDAVKLVEEVYQ</sequence>
<comment type="similarity">
    <text evidence="1 6">Belongs to the universal ribosomal protein uL4 family.</text>
</comment>
<dbReference type="PANTHER" id="PTHR10746">
    <property type="entry name" value="50S RIBOSOMAL PROTEIN L4"/>
    <property type="match status" value="1"/>
</dbReference>
<dbReference type="EMBL" id="DVNK01000035">
    <property type="protein sequence ID" value="HIU46687.1"/>
    <property type="molecule type" value="Genomic_DNA"/>
</dbReference>
<keyword evidence="6" id="KW-0694">RNA-binding</keyword>
<comment type="caution">
    <text evidence="7">The sequence shown here is derived from an EMBL/GenBank/DDBJ whole genome shotgun (WGS) entry which is preliminary data.</text>
</comment>